<evidence type="ECO:0000256" key="6">
    <source>
        <dbReference type="ARBA" id="ARBA00022617"/>
    </source>
</evidence>
<dbReference type="PRINTS" id="PR00463">
    <property type="entry name" value="EP450I"/>
</dbReference>
<dbReference type="Gene3D" id="1.10.630.10">
    <property type="entry name" value="Cytochrome P450"/>
    <property type="match status" value="1"/>
</dbReference>
<dbReference type="GO" id="GO:0016705">
    <property type="term" value="F:oxidoreductase activity, acting on paired donors, with incorporation or reduction of molecular oxygen"/>
    <property type="evidence" value="ECO:0007669"/>
    <property type="project" value="InterPro"/>
</dbReference>
<evidence type="ECO:0000313" key="16">
    <source>
        <dbReference type="EMBL" id="CAH2105177.1"/>
    </source>
</evidence>
<comment type="similarity">
    <text evidence="5 15">Belongs to the cytochrome P450 family.</text>
</comment>
<comment type="function">
    <text evidence="2">May be involved in the metabolism of insect hormones and in the breakdown of synthetic insecticides.</text>
</comment>
<evidence type="ECO:0000313" key="17">
    <source>
        <dbReference type="Proteomes" id="UP001153954"/>
    </source>
</evidence>
<keyword evidence="6 14" id="KW-0349">Heme</keyword>
<dbReference type="GO" id="GO:0005789">
    <property type="term" value="C:endoplasmic reticulum membrane"/>
    <property type="evidence" value="ECO:0007669"/>
    <property type="project" value="UniProtKB-SubCell"/>
</dbReference>
<comment type="cofactor">
    <cofactor evidence="1 14">
        <name>heme</name>
        <dbReference type="ChEBI" id="CHEBI:30413"/>
    </cofactor>
</comment>
<reference evidence="16" key="1">
    <citation type="submission" date="2022-03" db="EMBL/GenBank/DDBJ databases">
        <authorList>
            <person name="Tunstrom K."/>
        </authorList>
    </citation>
    <scope>NUCLEOTIDE SEQUENCE</scope>
</reference>
<dbReference type="InterPro" id="IPR036396">
    <property type="entry name" value="Cyt_P450_sf"/>
</dbReference>
<keyword evidence="17" id="KW-1185">Reference proteome</keyword>
<keyword evidence="11 14" id="KW-0408">Iron</keyword>
<dbReference type="InterPro" id="IPR050196">
    <property type="entry name" value="Cytochrome_P450_Monoox"/>
</dbReference>
<dbReference type="GO" id="GO:0004497">
    <property type="term" value="F:monooxygenase activity"/>
    <property type="evidence" value="ECO:0007669"/>
    <property type="project" value="UniProtKB-KW"/>
</dbReference>
<dbReference type="Pfam" id="PF00067">
    <property type="entry name" value="p450"/>
    <property type="match status" value="1"/>
</dbReference>
<comment type="caution">
    <text evidence="16">The sequence shown here is derived from an EMBL/GenBank/DDBJ whole genome shotgun (WGS) entry which is preliminary data.</text>
</comment>
<dbReference type="InterPro" id="IPR001128">
    <property type="entry name" value="Cyt_P450"/>
</dbReference>
<gene>
    <name evidence="16" type="ORF">EEDITHA_LOCUS19473</name>
</gene>
<dbReference type="GO" id="GO:0020037">
    <property type="term" value="F:heme binding"/>
    <property type="evidence" value="ECO:0007669"/>
    <property type="project" value="InterPro"/>
</dbReference>
<evidence type="ECO:0000256" key="3">
    <source>
        <dbReference type="ARBA" id="ARBA00004174"/>
    </source>
</evidence>
<name>A0AAU9V1H7_EUPED</name>
<evidence type="ECO:0000256" key="11">
    <source>
        <dbReference type="ARBA" id="ARBA00023004"/>
    </source>
</evidence>
<evidence type="ECO:0000256" key="9">
    <source>
        <dbReference type="ARBA" id="ARBA00022848"/>
    </source>
</evidence>
<evidence type="ECO:0000256" key="2">
    <source>
        <dbReference type="ARBA" id="ARBA00003690"/>
    </source>
</evidence>
<evidence type="ECO:0000256" key="10">
    <source>
        <dbReference type="ARBA" id="ARBA00023002"/>
    </source>
</evidence>
<dbReference type="SUPFAM" id="SSF48264">
    <property type="entry name" value="Cytochrome P450"/>
    <property type="match status" value="1"/>
</dbReference>
<evidence type="ECO:0000256" key="8">
    <source>
        <dbReference type="ARBA" id="ARBA00022824"/>
    </source>
</evidence>
<evidence type="ECO:0000256" key="4">
    <source>
        <dbReference type="ARBA" id="ARBA00004406"/>
    </source>
</evidence>
<evidence type="ECO:0000256" key="1">
    <source>
        <dbReference type="ARBA" id="ARBA00001971"/>
    </source>
</evidence>
<sequence>MIFQFFIGIFIIVLLIRDKWKSVKYMQLHKKIGISSMSFPFIGHGLIFYGDGEDRIATIDHLSQEAYRNVYGMVSFWLGNFFCVAISDPESAHFVLKTCLDKGSMTLVFRHMVGNGSIFAQEKIWRIRRKINAMVLAPRHVNKFTKVFSRNSQVLVEKLAKAAGKGNISVWEYLCHHVIQSACETTLGETVNLRPEQFQPFCEAFMSYFDNVIKRLCQPWLYNITLYKLLPEASRQSAKKKIVWSFINNLIIRNKVMLKAKRDGLTENNNFSPSDDTKSLLELLIDYSKGYSDTELREESLVLLLASIDTSVSVSGFALVLLSQHQDVQDKVYEEIQQVFENSIRPICMDDINKFKYLDAVIKETMRVYPTTPLIMRKCQKDIKLPSGLILKEGTQLVVNIYGLHRNPKYWGPDADKFKPERFLNATPEQLTAYMPFSSGPRNCAGYRIGAISLKVVIISVLQKFRLKPSSSFTYNEQNPLRMIHTLVTKHGDRFQLQLEHR</sequence>
<comment type="subcellular location">
    <subcellularLocation>
        <location evidence="4">Endoplasmic reticulum membrane</location>
        <topology evidence="4">Peripheral membrane protein</topology>
    </subcellularLocation>
    <subcellularLocation>
        <location evidence="3">Microsome membrane</location>
        <topology evidence="3">Peripheral membrane protein</topology>
    </subcellularLocation>
</comment>
<dbReference type="GO" id="GO:0005506">
    <property type="term" value="F:iron ion binding"/>
    <property type="evidence" value="ECO:0007669"/>
    <property type="project" value="InterPro"/>
</dbReference>
<organism evidence="16 17">
    <name type="scientific">Euphydryas editha</name>
    <name type="common">Edith's checkerspot</name>
    <dbReference type="NCBI Taxonomy" id="104508"/>
    <lineage>
        <taxon>Eukaryota</taxon>
        <taxon>Metazoa</taxon>
        <taxon>Ecdysozoa</taxon>
        <taxon>Arthropoda</taxon>
        <taxon>Hexapoda</taxon>
        <taxon>Insecta</taxon>
        <taxon>Pterygota</taxon>
        <taxon>Neoptera</taxon>
        <taxon>Endopterygota</taxon>
        <taxon>Lepidoptera</taxon>
        <taxon>Glossata</taxon>
        <taxon>Ditrysia</taxon>
        <taxon>Papilionoidea</taxon>
        <taxon>Nymphalidae</taxon>
        <taxon>Nymphalinae</taxon>
        <taxon>Euphydryas</taxon>
    </lineage>
</organism>
<keyword evidence="13" id="KW-0472">Membrane</keyword>
<dbReference type="PRINTS" id="PR00385">
    <property type="entry name" value="P450"/>
</dbReference>
<keyword evidence="8" id="KW-0256">Endoplasmic reticulum</keyword>
<evidence type="ECO:0000256" key="12">
    <source>
        <dbReference type="ARBA" id="ARBA00023033"/>
    </source>
</evidence>
<evidence type="ECO:0000256" key="13">
    <source>
        <dbReference type="ARBA" id="ARBA00023136"/>
    </source>
</evidence>
<evidence type="ECO:0000256" key="5">
    <source>
        <dbReference type="ARBA" id="ARBA00010617"/>
    </source>
</evidence>
<keyword evidence="7 14" id="KW-0479">Metal-binding</keyword>
<dbReference type="PANTHER" id="PTHR24291:SF189">
    <property type="entry name" value="CYTOCHROME P450 4C3-RELATED"/>
    <property type="match status" value="1"/>
</dbReference>
<evidence type="ECO:0000256" key="7">
    <source>
        <dbReference type="ARBA" id="ARBA00022723"/>
    </source>
</evidence>
<dbReference type="InterPro" id="IPR017972">
    <property type="entry name" value="Cyt_P450_CS"/>
</dbReference>
<keyword evidence="10 15" id="KW-0560">Oxidoreductase</keyword>
<dbReference type="PROSITE" id="PS00086">
    <property type="entry name" value="CYTOCHROME_P450"/>
    <property type="match status" value="1"/>
</dbReference>
<dbReference type="AlphaFoldDB" id="A0AAU9V1H7"/>
<evidence type="ECO:0008006" key="18">
    <source>
        <dbReference type="Google" id="ProtNLM"/>
    </source>
</evidence>
<dbReference type="PANTHER" id="PTHR24291">
    <property type="entry name" value="CYTOCHROME P450 FAMILY 4"/>
    <property type="match status" value="1"/>
</dbReference>
<accession>A0AAU9V1H7</accession>
<proteinExistence type="inferred from homology"/>
<dbReference type="EMBL" id="CAKOGL010000028">
    <property type="protein sequence ID" value="CAH2105177.1"/>
    <property type="molecule type" value="Genomic_DNA"/>
</dbReference>
<evidence type="ECO:0000256" key="14">
    <source>
        <dbReference type="PIRSR" id="PIRSR602401-1"/>
    </source>
</evidence>
<feature type="binding site" description="axial binding residue" evidence="14">
    <location>
        <position position="444"/>
    </location>
    <ligand>
        <name>heme</name>
        <dbReference type="ChEBI" id="CHEBI:30413"/>
    </ligand>
    <ligandPart>
        <name>Fe</name>
        <dbReference type="ChEBI" id="CHEBI:18248"/>
    </ligandPart>
</feature>
<dbReference type="InterPro" id="IPR002401">
    <property type="entry name" value="Cyt_P450_E_grp-I"/>
</dbReference>
<keyword evidence="9" id="KW-0492">Microsome</keyword>
<dbReference type="Proteomes" id="UP001153954">
    <property type="component" value="Unassembled WGS sequence"/>
</dbReference>
<evidence type="ECO:0000256" key="15">
    <source>
        <dbReference type="RuleBase" id="RU000461"/>
    </source>
</evidence>
<protein>
    <recommendedName>
        <fullName evidence="18">Cytochrome P450</fullName>
    </recommendedName>
</protein>
<keyword evidence="12 15" id="KW-0503">Monooxygenase</keyword>